<organism evidence="8 9">
    <name type="scientific">Nelumbo nucifera</name>
    <name type="common">Sacred lotus</name>
    <dbReference type="NCBI Taxonomy" id="4432"/>
    <lineage>
        <taxon>Eukaryota</taxon>
        <taxon>Viridiplantae</taxon>
        <taxon>Streptophyta</taxon>
        <taxon>Embryophyta</taxon>
        <taxon>Tracheophyta</taxon>
        <taxon>Spermatophyta</taxon>
        <taxon>Magnoliopsida</taxon>
        <taxon>Proteales</taxon>
        <taxon>Nelumbonaceae</taxon>
        <taxon>Nelumbo</taxon>
    </lineage>
</organism>
<evidence type="ECO:0000313" key="8">
    <source>
        <dbReference type="EMBL" id="DAD48198.1"/>
    </source>
</evidence>
<keyword evidence="3" id="KW-0862">Zinc</keyword>
<feature type="compositionally biased region" description="Polar residues" evidence="5">
    <location>
        <begin position="81"/>
        <end position="99"/>
    </location>
</feature>
<keyword evidence="9" id="KW-1185">Reference proteome</keyword>
<keyword evidence="1" id="KW-0479">Metal-binding</keyword>
<reference evidence="8 9" key="1">
    <citation type="journal article" date="2020" name="Mol. Biol. Evol.">
        <title>Distinct Expression and Methylation Patterns for Genes with Different Fates following a Single Whole-Genome Duplication in Flowering Plants.</title>
        <authorList>
            <person name="Shi T."/>
            <person name="Rahmani R.S."/>
            <person name="Gugger P.F."/>
            <person name="Wang M."/>
            <person name="Li H."/>
            <person name="Zhang Y."/>
            <person name="Li Z."/>
            <person name="Wang Q."/>
            <person name="Van de Peer Y."/>
            <person name="Marchal K."/>
            <person name="Chen J."/>
        </authorList>
    </citation>
    <scope>NUCLEOTIDE SEQUENCE [LARGE SCALE GENOMIC DNA]</scope>
    <source>
        <tissue evidence="8">Leaf</tissue>
    </source>
</reference>
<feature type="region of interest" description="Disordered" evidence="5">
    <location>
        <begin position="81"/>
        <end position="104"/>
    </location>
</feature>
<comment type="caution">
    <text evidence="8">The sequence shown here is derived from an EMBL/GenBank/DDBJ whole genome shotgun (WGS) entry which is preliminary data.</text>
</comment>
<gene>
    <name evidence="8" type="ORF">HUJ06_018135</name>
</gene>
<feature type="transmembrane region" description="Helical" evidence="6">
    <location>
        <begin position="9"/>
        <end position="30"/>
    </location>
</feature>
<name>A0A823A253_NELNU</name>
<evidence type="ECO:0000256" key="5">
    <source>
        <dbReference type="SAM" id="MobiDB-lite"/>
    </source>
</evidence>
<sequence length="238" mass="28029">MLSIKCPRYYLIQAICLYCIFFFFVIYHHLTYYHQHEWLGSSIRVLVLYNEMAQRVNPLFRHFVQQFPQGRMMGEWNIQPPSQGNSRLTEQPPSQGNSRLTEEEQKMAVEKLKKKVYNPPRKVKANIYYRPNINNIKTWKEDKEDDHSEGCVICLDNFLPYQEVIATPCKHIFHEECIFPWVKSQGQCPVCRFTLFEQRRGSTVPQTNNNNNNAVGGDLIQLVWLMEEALGLWGNVPQ</sequence>
<feature type="domain" description="RING-type" evidence="7">
    <location>
        <begin position="151"/>
        <end position="192"/>
    </location>
</feature>
<evidence type="ECO:0000256" key="3">
    <source>
        <dbReference type="ARBA" id="ARBA00022833"/>
    </source>
</evidence>
<dbReference type="PROSITE" id="PS50089">
    <property type="entry name" value="ZF_RING_2"/>
    <property type="match status" value="1"/>
</dbReference>
<keyword evidence="6" id="KW-1133">Transmembrane helix</keyword>
<dbReference type="InterPro" id="IPR001841">
    <property type="entry name" value="Znf_RING"/>
</dbReference>
<accession>A0A823A253</accession>
<evidence type="ECO:0000259" key="7">
    <source>
        <dbReference type="PROSITE" id="PS50089"/>
    </source>
</evidence>
<evidence type="ECO:0000256" key="6">
    <source>
        <dbReference type="SAM" id="Phobius"/>
    </source>
</evidence>
<dbReference type="InterPro" id="IPR013083">
    <property type="entry name" value="Znf_RING/FYVE/PHD"/>
</dbReference>
<protein>
    <recommendedName>
        <fullName evidence="7">RING-type domain-containing protein</fullName>
    </recommendedName>
</protein>
<dbReference type="SUPFAM" id="SSF57850">
    <property type="entry name" value="RING/U-box"/>
    <property type="match status" value="1"/>
</dbReference>
<proteinExistence type="predicted"/>
<dbReference type="SMART" id="SM00184">
    <property type="entry name" value="RING"/>
    <property type="match status" value="1"/>
</dbReference>
<dbReference type="GO" id="GO:0008270">
    <property type="term" value="F:zinc ion binding"/>
    <property type="evidence" value="ECO:0007669"/>
    <property type="project" value="UniProtKB-KW"/>
</dbReference>
<evidence type="ECO:0000256" key="2">
    <source>
        <dbReference type="ARBA" id="ARBA00022771"/>
    </source>
</evidence>
<dbReference type="EMBL" id="DUZY01000008">
    <property type="protein sequence ID" value="DAD48198.1"/>
    <property type="molecule type" value="Genomic_DNA"/>
</dbReference>
<keyword evidence="2 4" id="KW-0863">Zinc-finger</keyword>
<dbReference type="CDD" id="cd16454">
    <property type="entry name" value="RING-H2_PA-TM-RING"/>
    <property type="match status" value="1"/>
</dbReference>
<dbReference type="Gene3D" id="3.30.40.10">
    <property type="entry name" value="Zinc/RING finger domain, C3HC4 (zinc finger)"/>
    <property type="match status" value="1"/>
</dbReference>
<evidence type="ECO:0000256" key="4">
    <source>
        <dbReference type="PROSITE-ProRule" id="PRU00175"/>
    </source>
</evidence>
<dbReference type="Proteomes" id="UP000607653">
    <property type="component" value="Unassembled WGS sequence"/>
</dbReference>
<evidence type="ECO:0000313" key="9">
    <source>
        <dbReference type="Proteomes" id="UP000607653"/>
    </source>
</evidence>
<dbReference type="Pfam" id="PF13639">
    <property type="entry name" value="zf-RING_2"/>
    <property type="match status" value="1"/>
</dbReference>
<evidence type="ECO:0000256" key="1">
    <source>
        <dbReference type="ARBA" id="ARBA00022723"/>
    </source>
</evidence>
<keyword evidence="6" id="KW-0812">Transmembrane</keyword>
<dbReference type="AlphaFoldDB" id="A0A823A253"/>
<keyword evidence="6" id="KW-0472">Membrane</keyword>
<dbReference type="PANTHER" id="PTHR15710">
    <property type="entry name" value="E3 UBIQUITIN-PROTEIN LIGASE PRAJA"/>
    <property type="match status" value="1"/>
</dbReference>